<feature type="chain" id="PRO_5020859934" evidence="1">
    <location>
        <begin position="28"/>
        <end position="251"/>
    </location>
</feature>
<accession>A0A4Q9GVW7</accession>
<organism evidence="2 3">
    <name type="scientific">Glaciihabitans arcticus</name>
    <dbReference type="NCBI Taxonomy" id="2668039"/>
    <lineage>
        <taxon>Bacteria</taxon>
        <taxon>Bacillati</taxon>
        <taxon>Actinomycetota</taxon>
        <taxon>Actinomycetes</taxon>
        <taxon>Micrococcales</taxon>
        <taxon>Microbacteriaceae</taxon>
        <taxon>Glaciihabitans</taxon>
    </lineage>
</organism>
<dbReference type="Proteomes" id="UP000294194">
    <property type="component" value="Unassembled WGS sequence"/>
</dbReference>
<feature type="signal peptide" evidence="1">
    <location>
        <begin position="1"/>
        <end position="27"/>
    </location>
</feature>
<protein>
    <submittedName>
        <fullName evidence="2">Uncharacterized protein</fullName>
    </submittedName>
</protein>
<comment type="caution">
    <text evidence="2">The sequence shown here is derived from an EMBL/GenBank/DDBJ whole genome shotgun (WGS) entry which is preliminary data.</text>
</comment>
<evidence type="ECO:0000256" key="1">
    <source>
        <dbReference type="SAM" id="SignalP"/>
    </source>
</evidence>
<keyword evidence="3" id="KW-1185">Reference proteome</keyword>
<keyword evidence="1" id="KW-0732">Signal</keyword>
<dbReference type="Gene3D" id="3.90.1720.10">
    <property type="entry name" value="endopeptidase domain like (from Nostoc punctiforme)"/>
    <property type="match status" value="1"/>
</dbReference>
<dbReference type="EMBL" id="SISG01000001">
    <property type="protein sequence ID" value="TBN58414.1"/>
    <property type="molecule type" value="Genomic_DNA"/>
</dbReference>
<sequence>MRISKLFTASVTCAAMLAVGLAAPAIAAPTQDSLDRLVELNPGSTEALLTESIADYSATSGQSFDAVLAQALREAEVSAAAAAAPAVTVTGPGKVGVLSSPGGGSYSLGLANNRGDVFVTPAYTGPINHGHAGIFFTTGTLIEAPGLGKKSRSITVADYKVAKTSVKQSVKVTTTKRNAAGAYAQTNLRGKDYNPNFAINRDANGDDMNCSQLVWAAYKKAGGIDIDGNGGTGVYPYDIKDSTYTTTYKTF</sequence>
<dbReference type="InterPro" id="IPR038765">
    <property type="entry name" value="Papain-like_cys_pep_sf"/>
</dbReference>
<dbReference type="AlphaFoldDB" id="A0A4Q9GVW7"/>
<name>A0A4Q9GVW7_9MICO</name>
<dbReference type="SUPFAM" id="SSF54001">
    <property type="entry name" value="Cysteine proteinases"/>
    <property type="match status" value="1"/>
</dbReference>
<evidence type="ECO:0000313" key="2">
    <source>
        <dbReference type="EMBL" id="TBN58414.1"/>
    </source>
</evidence>
<reference evidence="3" key="1">
    <citation type="submission" date="2019-02" db="EMBL/GenBank/DDBJ databases">
        <title>Glaciihabitans arcticus sp. nov., a psychrotolerant bacterium isolated from polar soil.</title>
        <authorList>
            <person name="Dahal R.H."/>
        </authorList>
    </citation>
    <scope>NUCLEOTIDE SEQUENCE [LARGE SCALE GENOMIC DNA]</scope>
    <source>
        <strain evidence="3">RP-3-7</strain>
    </source>
</reference>
<proteinExistence type="predicted"/>
<evidence type="ECO:0000313" key="3">
    <source>
        <dbReference type="Proteomes" id="UP000294194"/>
    </source>
</evidence>
<dbReference type="RefSeq" id="WP_130982572.1">
    <property type="nucleotide sequence ID" value="NZ_SISG01000001.1"/>
</dbReference>
<gene>
    <name evidence="2" type="ORF">EYE40_13990</name>
</gene>